<feature type="repeat" description="PPR" evidence="3">
    <location>
        <begin position="426"/>
        <end position="460"/>
    </location>
</feature>
<name>A0AAP0S393_LIQFO</name>
<dbReference type="NCBIfam" id="TIGR00756">
    <property type="entry name" value="PPR"/>
    <property type="match status" value="5"/>
</dbReference>
<keyword evidence="2" id="KW-0677">Repeat</keyword>
<sequence>MGHRRITFPGNKQTPTNLLQMAVPLIKRTFSSLPSDQIPQPQTLISSVVSILKHHRSKSRWSYLQSLYPTGFNPEEVSQITLHLKNNPRLALSFFLWSQQKSLCTHNLLSYSTIIHILARSRLKSQAQTLIRTAIRVTESASTDDSDPLSDSPPKIFETLVKTYRTCGSAPFVFDLLIKSCLEAKRIDGSLAIVRMLRSRGINPKVSTCNALVSRVLRCRGVNAGYTIYREVFGLNNELKEKFSVGICPNVHTFNALMVCYYQEGMTEKLEEIWYEMRKLNCFPNGYSYSILMAAYCDEGEVGEAEKVWEEMRIKGMEPDVVAYNTMIGGFCRIGEIGRAEEFYGEMMLSGVESTCVTYEHLINGHCKIGDVDAAILLYKDMCRKDFRAEALTVDAVIRELCDKKRISEALEFLRIAMKNHDFCANVNSYWVLIKGLCQERKMEEALKLQAEMVGKGFKPNLEIYSSFIDGYVKRGDEKMAEILRKEMFEIQMRGEED</sequence>
<feature type="repeat" description="PPR" evidence="3">
    <location>
        <begin position="355"/>
        <end position="389"/>
    </location>
</feature>
<feature type="repeat" description="PPR" evidence="3">
    <location>
        <begin position="320"/>
        <end position="354"/>
    </location>
</feature>
<dbReference type="InterPro" id="IPR002885">
    <property type="entry name" value="PPR_rpt"/>
</dbReference>
<gene>
    <name evidence="4" type="ORF">L1049_014976</name>
</gene>
<comment type="similarity">
    <text evidence="1">Belongs to the PPR family. P subfamily.</text>
</comment>
<evidence type="ECO:0008006" key="6">
    <source>
        <dbReference type="Google" id="ProtNLM"/>
    </source>
</evidence>
<dbReference type="PANTHER" id="PTHR47941">
    <property type="entry name" value="PENTATRICOPEPTIDE REPEAT-CONTAINING PROTEIN 3, MITOCHONDRIAL"/>
    <property type="match status" value="1"/>
</dbReference>
<feature type="repeat" description="PPR" evidence="3">
    <location>
        <begin position="285"/>
        <end position="319"/>
    </location>
</feature>
<feature type="repeat" description="PPR" evidence="3">
    <location>
        <begin position="250"/>
        <end position="284"/>
    </location>
</feature>
<dbReference type="Proteomes" id="UP001415857">
    <property type="component" value="Unassembled WGS sequence"/>
</dbReference>
<dbReference type="PROSITE" id="PS51375">
    <property type="entry name" value="PPR"/>
    <property type="match status" value="6"/>
</dbReference>
<dbReference type="EMBL" id="JBBPBK010000004">
    <property type="protein sequence ID" value="KAK9286577.1"/>
    <property type="molecule type" value="Genomic_DNA"/>
</dbReference>
<protein>
    <recommendedName>
        <fullName evidence="6">Pentatricopeptide repeat-containing protein</fullName>
    </recommendedName>
</protein>
<dbReference type="Pfam" id="PF13041">
    <property type="entry name" value="PPR_2"/>
    <property type="match status" value="3"/>
</dbReference>
<proteinExistence type="inferred from homology"/>
<dbReference type="AlphaFoldDB" id="A0AAP0S393"/>
<evidence type="ECO:0000256" key="1">
    <source>
        <dbReference type="ARBA" id="ARBA00007626"/>
    </source>
</evidence>
<comment type="caution">
    <text evidence="4">The sequence shown here is derived from an EMBL/GenBank/DDBJ whole genome shotgun (WGS) entry which is preliminary data.</text>
</comment>
<dbReference type="Gene3D" id="1.25.40.10">
    <property type="entry name" value="Tetratricopeptide repeat domain"/>
    <property type="match status" value="4"/>
</dbReference>
<reference evidence="4 5" key="1">
    <citation type="journal article" date="2024" name="Plant J.">
        <title>Genome sequences and population genomics reveal climatic adaptation and genomic divergence between two closely related sweetgum species.</title>
        <authorList>
            <person name="Xu W.Q."/>
            <person name="Ren C.Q."/>
            <person name="Zhang X.Y."/>
            <person name="Comes H.P."/>
            <person name="Liu X.H."/>
            <person name="Li Y.G."/>
            <person name="Kettle C.J."/>
            <person name="Jalonen R."/>
            <person name="Gaisberger H."/>
            <person name="Ma Y.Z."/>
            <person name="Qiu Y.X."/>
        </authorList>
    </citation>
    <scope>NUCLEOTIDE SEQUENCE [LARGE SCALE GENOMIC DNA]</scope>
    <source>
        <strain evidence="4">Hangzhou</strain>
    </source>
</reference>
<organism evidence="4 5">
    <name type="scientific">Liquidambar formosana</name>
    <name type="common">Formosan gum</name>
    <dbReference type="NCBI Taxonomy" id="63359"/>
    <lineage>
        <taxon>Eukaryota</taxon>
        <taxon>Viridiplantae</taxon>
        <taxon>Streptophyta</taxon>
        <taxon>Embryophyta</taxon>
        <taxon>Tracheophyta</taxon>
        <taxon>Spermatophyta</taxon>
        <taxon>Magnoliopsida</taxon>
        <taxon>eudicotyledons</taxon>
        <taxon>Gunneridae</taxon>
        <taxon>Pentapetalae</taxon>
        <taxon>Saxifragales</taxon>
        <taxon>Altingiaceae</taxon>
        <taxon>Liquidambar</taxon>
    </lineage>
</organism>
<evidence type="ECO:0000313" key="4">
    <source>
        <dbReference type="EMBL" id="KAK9286577.1"/>
    </source>
</evidence>
<dbReference type="Pfam" id="PF01535">
    <property type="entry name" value="PPR"/>
    <property type="match status" value="1"/>
</dbReference>
<dbReference type="InterPro" id="IPR011990">
    <property type="entry name" value="TPR-like_helical_dom_sf"/>
</dbReference>
<dbReference type="SUPFAM" id="SSF81901">
    <property type="entry name" value="HCP-like"/>
    <property type="match status" value="1"/>
</dbReference>
<accession>A0AAP0S393</accession>
<feature type="repeat" description="PPR" evidence="3">
    <location>
        <begin position="170"/>
        <end position="204"/>
    </location>
</feature>
<keyword evidence="5" id="KW-1185">Reference proteome</keyword>
<evidence type="ECO:0000256" key="2">
    <source>
        <dbReference type="ARBA" id="ARBA00022737"/>
    </source>
</evidence>
<evidence type="ECO:0000256" key="3">
    <source>
        <dbReference type="PROSITE-ProRule" id="PRU00708"/>
    </source>
</evidence>
<evidence type="ECO:0000313" key="5">
    <source>
        <dbReference type="Proteomes" id="UP001415857"/>
    </source>
</evidence>